<proteinExistence type="inferred from homology"/>
<dbReference type="GO" id="GO:0046982">
    <property type="term" value="F:protein heterodimerization activity"/>
    <property type="evidence" value="ECO:0007669"/>
    <property type="project" value="InterPro"/>
</dbReference>
<sequence length="69" mass="7311">METLPIAPIGRILSNAGAPRATKDAKVELSQQLTELGEIIADEAVAIAKHSGRKTVKASDVELAVKLKF</sequence>
<dbReference type="Proteomes" id="UP000248557">
    <property type="component" value="Unassembled WGS sequence"/>
</dbReference>
<dbReference type="Gene3D" id="1.10.20.10">
    <property type="entry name" value="Histone, subunit A"/>
    <property type="match status" value="1"/>
</dbReference>
<evidence type="ECO:0000256" key="2">
    <source>
        <dbReference type="ARBA" id="ARBA00004496"/>
    </source>
</evidence>
<dbReference type="CDD" id="cd22909">
    <property type="entry name" value="HFD_archaea_histone-like"/>
    <property type="match status" value="1"/>
</dbReference>
<comment type="similarity">
    <text evidence="3">Belongs to the archaeal histone HMF family.</text>
</comment>
<keyword evidence="4" id="KW-0158">Chromosome</keyword>
<accession>A0A328Q199</accession>
<dbReference type="SUPFAM" id="SSF47113">
    <property type="entry name" value="Histone-fold"/>
    <property type="match status" value="1"/>
</dbReference>
<organism evidence="8 9">
    <name type="scientific">Methanosphaera stadtmanae</name>
    <dbReference type="NCBI Taxonomy" id="2317"/>
    <lineage>
        <taxon>Archaea</taxon>
        <taxon>Methanobacteriati</taxon>
        <taxon>Methanobacteriota</taxon>
        <taxon>Methanomada group</taxon>
        <taxon>Methanobacteria</taxon>
        <taxon>Methanobacteriales</taxon>
        <taxon>Methanobacteriaceae</taxon>
        <taxon>Methanosphaera</taxon>
    </lineage>
</organism>
<protein>
    <submittedName>
        <fullName evidence="8">Histone</fullName>
    </submittedName>
</protein>
<dbReference type="InterPro" id="IPR050947">
    <property type="entry name" value="Archaeal_histone_HMF"/>
</dbReference>
<evidence type="ECO:0000256" key="5">
    <source>
        <dbReference type="ARBA" id="ARBA00022490"/>
    </source>
</evidence>
<evidence type="ECO:0000256" key="1">
    <source>
        <dbReference type="ARBA" id="ARBA00004286"/>
    </source>
</evidence>
<evidence type="ECO:0000259" key="7">
    <source>
        <dbReference type="Pfam" id="PF00808"/>
    </source>
</evidence>
<evidence type="ECO:0000256" key="6">
    <source>
        <dbReference type="ARBA" id="ARBA00023125"/>
    </source>
</evidence>
<dbReference type="GO" id="GO:0005694">
    <property type="term" value="C:chromosome"/>
    <property type="evidence" value="ECO:0007669"/>
    <property type="project" value="UniProtKB-SubCell"/>
</dbReference>
<dbReference type="InterPro" id="IPR009072">
    <property type="entry name" value="Histone-fold"/>
</dbReference>
<evidence type="ECO:0000256" key="4">
    <source>
        <dbReference type="ARBA" id="ARBA00022454"/>
    </source>
</evidence>
<evidence type="ECO:0000313" key="8">
    <source>
        <dbReference type="EMBL" id="RAP03293.1"/>
    </source>
</evidence>
<dbReference type="RefSeq" id="WP_011406212.1">
    <property type="nucleotide sequence ID" value="NZ_CATZNA010000102.1"/>
</dbReference>
<name>A0A328Q199_9EURY</name>
<dbReference type="OMA" id="VLTDYGM"/>
<dbReference type="EMBL" id="NGJK01000029">
    <property type="protein sequence ID" value="RAP03293.1"/>
    <property type="molecule type" value="Genomic_DNA"/>
</dbReference>
<dbReference type="GO" id="GO:0003677">
    <property type="term" value="F:DNA binding"/>
    <property type="evidence" value="ECO:0007669"/>
    <property type="project" value="UniProtKB-KW"/>
</dbReference>
<feature type="domain" description="Transcription factor CBF/NF-Y/archaeal histone" evidence="7">
    <location>
        <begin position="3"/>
        <end position="65"/>
    </location>
</feature>
<dbReference type="GeneID" id="3855331"/>
<gene>
    <name evidence="8" type="ORF">CA615_02970</name>
</gene>
<keyword evidence="6" id="KW-0238">DNA-binding</keyword>
<dbReference type="InterPro" id="IPR050004">
    <property type="entry name" value="HmfB-like"/>
</dbReference>
<dbReference type="PANTHER" id="PTHR47828">
    <property type="entry name" value="ARCHAEAL HISTONE A"/>
    <property type="match status" value="1"/>
</dbReference>
<keyword evidence="5" id="KW-0963">Cytoplasm</keyword>
<evidence type="ECO:0000256" key="3">
    <source>
        <dbReference type="ARBA" id="ARBA00008264"/>
    </source>
</evidence>
<dbReference type="AlphaFoldDB" id="A0A328Q199"/>
<dbReference type="NCBIfam" id="NF043032">
    <property type="entry name" value="archaea_histone"/>
    <property type="match status" value="1"/>
</dbReference>
<evidence type="ECO:0000313" key="9">
    <source>
        <dbReference type="Proteomes" id="UP000248557"/>
    </source>
</evidence>
<comment type="subcellular location">
    <subcellularLocation>
        <location evidence="1">Chromosome</location>
    </subcellularLocation>
    <subcellularLocation>
        <location evidence="2">Cytoplasm</location>
    </subcellularLocation>
</comment>
<dbReference type="Pfam" id="PF00808">
    <property type="entry name" value="CBFD_NFYB_HMF"/>
    <property type="match status" value="1"/>
</dbReference>
<reference evidence="8 9" key="1">
    <citation type="submission" date="2017-05" db="EMBL/GenBank/DDBJ databases">
        <title>Host range expansion of the Methanosphaera genus to humans and monogastric animals involves recent and extensive reduction in genome content.</title>
        <authorList>
            <person name="Hoedt E.C."/>
            <person name="Volmer J.G."/>
            <person name="Parks D.H."/>
            <person name="Rosewarne C.P."/>
            <person name="Denman S.E."/>
            <person name="Mcsweeney C.S."/>
            <person name="O Cuiv P."/>
            <person name="Hugenholtz P."/>
            <person name="Tyson G.W."/>
            <person name="Morrison M."/>
        </authorList>
    </citation>
    <scope>NUCLEOTIDE SEQUENCE [LARGE SCALE GENOMIC DNA]</scope>
    <source>
        <strain evidence="8 9">PA5</strain>
    </source>
</reference>
<dbReference type="InterPro" id="IPR003958">
    <property type="entry name" value="CBFA_NFYB_domain"/>
</dbReference>
<comment type="caution">
    <text evidence="8">The sequence shown here is derived from an EMBL/GenBank/DDBJ whole genome shotgun (WGS) entry which is preliminary data.</text>
</comment>
<dbReference type="GO" id="GO:0005737">
    <property type="term" value="C:cytoplasm"/>
    <property type="evidence" value="ECO:0007669"/>
    <property type="project" value="UniProtKB-SubCell"/>
</dbReference>
<dbReference type="PANTHER" id="PTHR47828:SF1">
    <property type="entry name" value="ARCHAEAL HISTONE A"/>
    <property type="match status" value="1"/>
</dbReference>